<dbReference type="STRING" id="1838280.A6M21_07085"/>
<name>A0A1B7LGE3_9FIRM</name>
<evidence type="ECO:0000259" key="1">
    <source>
        <dbReference type="Pfam" id="PF07872"/>
    </source>
</evidence>
<dbReference type="InterPro" id="IPR012454">
    <property type="entry name" value="DUF1659"/>
</dbReference>
<gene>
    <name evidence="2" type="ORF">A6M21_07085</name>
</gene>
<dbReference type="OrthoDB" id="1954703at2"/>
<protein>
    <recommendedName>
        <fullName evidence="1">DUF1659 domain-containing protein</fullName>
    </recommendedName>
</protein>
<dbReference type="Pfam" id="PF07872">
    <property type="entry name" value="DUF1659"/>
    <property type="match status" value="1"/>
</dbReference>
<dbReference type="EMBL" id="LYVF01000081">
    <property type="protein sequence ID" value="OAT85104.1"/>
    <property type="molecule type" value="Genomic_DNA"/>
</dbReference>
<dbReference type="Proteomes" id="UP000078532">
    <property type="component" value="Unassembled WGS sequence"/>
</dbReference>
<reference evidence="2 3" key="1">
    <citation type="submission" date="2016-04" db="EMBL/GenBank/DDBJ databases">
        <authorList>
            <person name="Evans L.H."/>
            <person name="Alamgir A."/>
            <person name="Owens N."/>
            <person name="Weber N.D."/>
            <person name="Virtaneva K."/>
            <person name="Barbian K."/>
            <person name="Babar A."/>
            <person name="Rosenke K."/>
        </authorList>
    </citation>
    <scope>NUCLEOTIDE SEQUENCE [LARGE SCALE GENOMIC DNA]</scope>
    <source>
        <strain evidence="2 3">LMa1</strain>
    </source>
</reference>
<sequence length="74" mass="7781">MPVNKVPAGATLRLVLQTGTDSGGNPVLRNKNLANIAAAATDQDLYDVAQALAGLQKHTLSGVRRIDMARLEQA</sequence>
<evidence type="ECO:0000313" key="2">
    <source>
        <dbReference type="EMBL" id="OAT85104.1"/>
    </source>
</evidence>
<dbReference type="AlphaFoldDB" id="A0A1B7LGE3"/>
<evidence type="ECO:0000313" key="3">
    <source>
        <dbReference type="Proteomes" id="UP000078532"/>
    </source>
</evidence>
<comment type="caution">
    <text evidence="2">The sequence shown here is derived from an EMBL/GenBank/DDBJ whole genome shotgun (WGS) entry which is preliminary data.</text>
</comment>
<accession>A0A1B7LGE3</accession>
<proteinExistence type="predicted"/>
<dbReference type="RefSeq" id="WP_066667120.1">
    <property type="nucleotide sequence ID" value="NZ_LYVF01000081.1"/>
</dbReference>
<keyword evidence="3" id="KW-1185">Reference proteome</keyword>
<organism evidence="2 3">
    <name type="scientific">Desulfotomaculum copahuensis</name>
    <dbReference type="NCBI Taxonomy" id="1838280"/>
    <lineage>
        <taxon>Bacteria</taxon>
        <taxon>Bacillati</taxon>
        <taxon>Bacillota</taxon>
        <taxon>Clostridia</taxon>
        <taxon>Eubacteriales</taxon>
        <taxon>Desulfotomaculaceae</taxon>
        <taxon>Desulfotomaculum</taxon>
    </lineage>
</organism>
<feature type="domain" description="DUF1659" evidence="1">
    <location>
        <begin position="3"/>
        <end position="72"/>
    </location>
</feature>